<evidence type="ECO:0000256" key="9">
    <source>
        <dbReference type="RuleBase" id="RU369079"/>
    </source>
</evidence>
<gene>
    <name evidence="11" type="ordered locus">EBL_c34470</name>
</gene>
<reference evidence="11 12" key="1">
    <citation type="journal article" date="2012" name="J. Bacteriol.">
        <title>Complete genome sequence of the B12-producing Shimwellia blattae strain DSM 4481, isolated from a cockroach.</title>
        <authorList>
            <person name="Brzuszkiewicz E."/>
            <person name="Waschkowitz T."/>
            <person name="Wiezer A."/>
            <person name="Daniel R."/>
        </authorList>
    </citation>
    <scope>NUCLEOTIDE SEQUENCE [LARGE SCALE GENOMIC DNA]</scope>
    <source>
        <strain evidence="12">ATCC 29907 / DSM 4481 / JCM 1650 / NBRC 105725 / CDC 9005-74</strain>
    </source>
</reference>
<accession>I2BD99</accession>
<dbReference type="STRING" id="630626.EBL_c34470"/>
<dbReference type="GO" id="GO:0005886">
    <property type="term" value="C:plasma membrane"/>
    <property type="evidence" value="ECO:0007669"/>
    <property type="project" value="UniProtKB-SubCell"/>
</dbReference>
<dbReference type="InterPro" id="IPR007387">
    <property type="entry name" value="TRAP_DctQ"/>
</dbReference>
<evidence type="ECO:0000256" key="1">
    <source>
        <dbReference type="ARBA" id="ARBA00004429"/>
    </source>
</evidence>
<organism evidence="11 12">
    <name type="scientific">Shimwellia blattae (strain ATCC 29907 / DSM 4481 / JCM 1650 / NBRC 105725 / CDC 9005-74)</name>
    <name type="common">Escherichia blattae</name>
    <dbReference type="NCBI Taxonomy" id="630626"/>
    <lineage>
        <taxon>Bacteria</taxon>
        <taxon>Pseudomonadati</taxon>
        <taxon>Pseudomonadota</taxon>
        <taxon>Gammaproteobacteria</taxon>
        <taxon>Enterobacterales</taxon>
        <taxon>Enterobacteriaceae</taxon>
        <taxon>Shimwellia</taxon>
    </lineage>
</organism>
<dbReference type="EMBL" id="CP001560">
    <property type="protein sequence ID" value="AFJ48503.1"/>
    <property type="molecule type" value="Genomic_DNA"/>
</dbReference>
<name>I2BD99_SHIBC</name>
<comment type="function">
    <text evidence="9">Part of the tripartite ATP-independent periplasmic (TRAP) transport system.</text>
</comment>
<keyword evidence="2 9" id="KW-0813">Transport</keyword>
<dbReference type="eggNOG" id="COG3090">
    <property type="taxonomic scope" value="Bacteria"/>
</dbReference>
<comment type="subcellular location">
    <subcellularLocation>
        <location evidence="1 9">Cell inner membrane</location>
        <topology evidence="1 9">Multi-pass membrane protein</topology>
    </subcellularLocation>
</comment>
<dbReference type="PATRIC" id="fig|630626.3.peg.3355"/>
<evidence type="ECO:0000256" key="3">
    <source>
        <dbReference type="ARBA" id="ARBA00022475"/>
    </source>
</evidence>
<feature type="transmembrane region" description="Helical" evidence="9">
    <location>
        <begin position="89"/>
        <end position="110"/>
    </location>
</feature>
<dbReference type="Proteomes" id="UP000001955">
    <property type="component" value="Chromosome"/>
</dbReference>
<dbReference type="KEGG" id="ebt:EBL_c34470"/>
<feature type="domain" description="Tripartite ATP-independent periplasmic transporters DctQ component" evidence="10">
    <location>
        <begin position="20"/>
        <end position="139"/>
    </location>
</feature>
<evidence type="ECO:0000256" key="2">
    <source>
        <dbReference type="ARBA" id="ARBA00022448"/>
    </source>
</evidence>
<feature type="transmembrane region" description="Helical" evidence="9">
    <location>
        <begin position="12"/>
        <end position="30"/>
    </location>
</feature>
<evidence type="ECO:0000313" key="11">
    <source>
        <dbReference type="EMBL" id="AFJ48503.1"/>
    </source>
</evidence>
<keyword evidence="5 9" id="KW-0812">Transmembrane</keyword>
<feature type="transmembrane region" description="Helical" evidence="9">
    <location>
        <begin position="36"/>
        <end position="56"/>
    </location>
</feature>
<keyword evidence="3" id="KW-1003">Cell membrane</keyword>
<keyword evidence="4 9" id="KW-0997">Cell inner membrane</keyword>
<proteinExistence type="inferred from homology"/>
<evidence type="ECO:0000259" key="10">
    <source>
        <dbReference type="Pfam" id="PF04290"/>
    </source>
</evidence>
<evidence type="ECO:0000256" key="8">
    <source>
        <dbReference type="ARBA" id="ARBA00038436"/>
    </source>
</evidence>
<dbReference type="InterPro" id="IPR055348">
    <property type="entry name" value="DctQ"/>
</dbReference>
<evidence type="ECO:0000256" key="4">
    <source>
        <dbReference type="ARBA" id="ARBA00022519"/>
    </source>
</evidence>
<evidence type="ECO:0000313" key="12">
    <source>
        <dbReference type="Proteomes" id="UP000001955"/>
    </source>
</evidence>
<comment type="similarity">
    <text evidence="8 9">Belongs to the TRAP transporter small permease family.</text>
</comment>
<dbReference type="RefSeq" id="WP_002445292.1">
    <property type="nucleotide sequence ID" value="NC_017910.1"/>
</dbReference>
<keyword evidence="6 9" id="KW-1133">Transmembrane helix</keyword>
<dbReference type="PANTHER" id="PTHR35011:SF2">
    <property type="entry name" value="2,3-DIKETO-L-GULONATE TRAP TRANSPORTER SMALL PERMEASE PROTEIN YIAM"/>
    <property type="match status" value="1"/>
</dbReference>
<dbReference type="PANTHER" id="PTHR35011">
    <property type="entry name" value="2,3-DIKETO-L-GULONATE TRAP TRANSPORTER SMALL PERMEASE PROTEIN YIAM"/>
    <property type="match status" value="1"/>
</dbReference>
<comment type="subunit">
    <text evidence="9">The complex comprises the extracytoplasmic solute receptor protein and the two transmembrane proteins.</text>
</comment>
<evidence type="ECO:0000256" key="7">
    <source>
        <dbReference type="ARBA" id="ARBA00023136"/>
    </source>
</evidence>
<keyword evidence="7 9" id="KW-0472">Membrane</keyword>
<sequence>MYRLFQRAELALARCGLAAMVVIILAGGLGRSVGYPLIWSLEVAMVVFAWVAVLAIDYALQIRRHIGVDALFRLLPPAIRRSVNWFSELLILAFLGCGVWFGYGFTVAAAGSQLPVTGLSTAWLNSAVPTGCLLMFINTALYIGAGCPAPAEEAAP</sequence>
<evidence type="ECO:0000256" key="6">
    <source>
        <dbReference type="ARBA" id="ARBA00022989"/>
    </source>
</evidence>
<dbReference type="Pfam" id="PF04290">
    <property type="entry name" value="DctQ"/>
    <property type="match status" value="1"/>
</dbReference>
<dbReference type="OrthoDB" id="2085311at2"/>
<evidence type="ECO:0000256" key="5">
    <source>
        <dbReference type="ARBA" id="ARBA00022692"/>
    </source>
</evidence>
<keyword evidence="12" id="KW-1185">Reference proteome</keyword>
<dbReference type="HOGENOM" id="CLU_086356_4_0_6"/>
<accession>K6WMY9</accession>
<dbReference type="GO" id="GO:0015740">
    <property type="term" value="P:C4-dicarboxylate transport"/>
    <property type="evidence" value="ECO:0007669"/>
    <property type="project" value="TreeGrafter"/>
</dbReference>
<dbReference type="AlphaFoldDB" id="I2BD99"/>
<dbReference type="GO" id="GO:0022857">
    <property type="term" value="F:transmembrane transporter activity"/>
    <property type="evidence" value="ECO:0007669"/>
    <property type="project" value="UniProtKB-UniRule"/>
</dbReference>
<protein>
    <recommendedName>
        <fullName evidence="9">TRAP transporter small permease protein</fullName>
    </recommendedName>
</protein>
<feature type="transmembrane region" description="Helical" evidence="9">
    <location>
        <begin position="122"/>
        <end position="143"/>
    </location>
</feature>